<dbReference type="EMBL" id="JABSTU010000006">
    <property type="protein sequence ID" value="KAH8029145.1"/>
    <property type="molecule type" value="Genomic_DNA"/>
</dbReference>
<evidence type="ECO:0000313" key="3">
    <source>
        <dbReference type="Proteomes" id="UP000821866"/>
    </source>
</evidence>
<evidence type="ECO:0000256" key="1">
    <source>
        <dbReference type="SAM" id="MobiDB-lite"/>
    </source>
</evidence>
<evidence type="ECO:0000313" key="2">
    <source>
        <dbReference type="EMBL" id="KAH8029145.1"/>
    </source>
</evidence>
<sequence length="120" mass="13365">MEWFFGSLERRPRGPTGDAQECPYNLHQMGHIVQFEYEGVARVCWRRCRTGHHKAKCTVPQCVRCGLFGHDQCTLKCKHCGGNHGPSECKAQTYSSAAPPVASSTSQEQMSGVAEDREAH</sequence>
<accession>A0A9J6E546</accession>
<proteinExistence type="predicted"/>
<reference evidence="2" key="1">
    <citation type="journal article" date="2020" name="Cell">
        <title>Large-Scale Comparative Analyses of Tick Genomes Elucidate Their Genetic Diversity and Vector Capacities.</title>
        <authorList>
            <consortium name="Tick Genome and Microbiome Consortium (TIGMIC)"/>
            <person name="Jia N."/>
            <person name="Wang J."/>
            <person name="Shi W."/>
            <person name="Du L."/>
            <person name="Sun Y."/>
            <person name="Zhan W."/>
            <person name="Jiang J.F."/>
            <person name="Wang Q."/>
            <person name="Zhang B."/>
            <person name="Ji P."/>
            <person name="Bell-Sakyi L."/>
            <person name="Cui X.M."/>
            <person name="Yuan T.T."/>
            <person name="Jiang B.G."/>
            <person name="Yang W.F."/>
            <person name="Lam T.T."/>
            <person name="Chang Q.C."/>
            <person name="Ding S.J."/>
            <person name="Wang X.J."/>
            <person name="Zhu J.G."/>
            <person name="Ruan X.D."/>
            <person name="Zhao L."/>
            <person name="Wei J.T."/>
            <person name="Ye R.Z."/>
            <person name="Que T.C."/>
            <person name="Du C.H."/>
            <person name="Zhou Y.H."/>
            <person name="Cheng J.X."/>
            <person name="Dai P.F."/>
            <person name="Guo W.B."/>
            <person name="Han X.H."/>
            <person name="Huang E.J."/>
            <person name="Li L.F."/>
            <person name="Wei W."/>
            <person name="Gao Y.C."/>
            <person name="Liu J.Z."/>
            <person name="Shao H.Z."/>
            <person name="Wang X."/>
            <person name="Wang C.C."/>
            <person name="Yang T.C."/>
            <person name="Huo Q.B."/>
            <person name="Li W."/>
            <person name="Chen H.Y."/>
            <person name="Chen S.E."/>
            <person name="Zhou L.G."/>
            <person name="Ni X.B."/>
            <person name="Tian J.H."/>
            <person name="Sheng Y."/>
            <person name="Liu T."/>
            <person name="Pan Y.S."/>
            <person name="Xia L.Y."/>
            <person name="Li J."/>
            <person name="Zhao F."/>
            <person name="Cao W.C."/>
        </authorList>
    </citation>
    <scope>NUCLEOTIDE SEQUENCE</scope>
    <source>
        <strain evidence="2">Rmic-2018</strain>
    </source>
</reference>
<feature type="region of interest" description="Disordered" evidence="1">
    <location>
        <begin position="99"/>
        <end position="120"/>
    </location>
</feature>
<reference evidence="2" key="2">
    <citation type="submission" date="2021-09" db="EMBL/GenBank/DDBJ databases">
        <authorList>
            <person name="Jia N."/>
            <person name="Wang J."/>
            <person name="Shi W."/>
            <person name="Du L."/>
            <person name="Sun Y."/>
            <person name="Zhan W."/>
            <person name="Jiang J."/>
            <person name="Wang Q."/>
            <person name="Zhang B."/>
            <person name="Ji P."/>
            <person name="Sakyi L.B."/>
            <person name="Cui X."/>
            <person name="Yuan T."/>
            <person name="Jiang B."/>
            <person name="Yang W."/>
            <person name="Lam T.T.-Y."/>
            <person name="Chang Q."/>
            <person name="Ding S."/>
            <person name="Wang X."/>
            <person name="Zhu J."/>
            <person name="Ruan X."/>
            <person name="Zhao L."/>
            <person name="Wei J."/>
            <person name="Que T."/>
            <person name="Du C."/>
            <person name="Cheng J."/>
            <person name="Dai P."/>
            <person name="Han X."/>
            <person name="Huang E."/>
            <person name="Gao Y."/>
            <person name="Liu J."/>
            <person name="Shao H."/>
            <person name="Ye R."/>
            <person name="Li L."/>
            <person name="Wei W."/>
            <person name="Wang X."/>
            <person name="Wang C."/>
            <person name="Huo Q."/>
            <person name="Li W."/>
            <person name="Guo W."/>
            <person name="Chen H."/>
            <person name="Chen S."/>
            <person name="Zhou L."/>
            <person name="Zhou L."/>
            <person name="Ni X."/>
            <person name="Tian J."/>
            <person name="Zhou Y."/>
            <person name="Sheng Y."/>
            <person name="Liu T."/>
            <person name="Pan Y."/>
            <person name="Xia L."/>
            <person name="Li J."/>
            <person name="Zhao F."/>
            <person name="Cao W."/>
        </authorList>
    </citation>
    <scope>NUCLEOTIDE SEQUENCE</scope>
    <source>
        <strain evidence="2">Rmic-2018</strain>
        <tissue evidence="2">Larvae</tissue>
    </source>
</reference>
<gene>
    <name evidence="2" type="ORF">HPB51_023550</name>
</gene>
<organism evidence="2 3">
    <name type="scientific">Rhipicephalus microplus</name>
    <name type="common">Cattle tick</name>
    <name type="synonym">Boophilus microplus</name>
    <dbReference type="NCBI Taxonomy" id="6941"/>
    <lineage>
        <taxon>Eukaryota</taxon>
        <taxon>Metazoa</taxon>
        <taxon>Ecdysozoa</taxon>
        <taxon>Arthropoda</taxon>
        <taxon>Chelicerata</taxon>
        <taxon>Arachnida</taxon>
        <taxon>Acari</taxon>
        <taxon>Parasitiformes</taxon>
        <taxon>Ixodida</taxon>
        <taxon>Ixodoidea</taxon>
        <taxon>Ixodidae</taxon>
        <taxon>Rhipicephalinae</taxon>
        <taxon>Rhipicephalus</taxon>
        <taxon>Boophilus</taxon>
    </lineage>
</organism>
<protein>
    <submittedName>
        <fullName evidence="2">Uncharacterized protein</fullName>
    </submittedName>
</protein>
<name>A0A9J6E546_RHIMP</name>
<comment type="caution">
    <text evidence="2">The sequence shown here is derived from an EMBL/GenBank/DDBJ whole genome shotgun (WGS) entry which is preliminary data.</text>
</comment>
<dbReference type="Proteomes" id="UP000821866">
    <property type="component" value="Chromosome 4"/>
</dbReference>
<dbReference type="AlphaFoldDB" id="A0A9J6E546"/>
<keyword evidence="3" id="KW-1185">Reference proteome</keyword>